<organism evidence="4 5">
    <name type="scientific">Intoshia linei</name>
    <dbReference type="NCBI Taxonomy" id="1819745"/>
    <lineage>
        <taxon>Eukaryota</taxon>
        <taxon>Metazoa</taxon>
        <taxon>Spiralia</taxon>
        <taxon>Lophotrochozoa</taxon>
        <taxon>Mesozoa</taxon>
        <taxon>Orthonectida</taxon>
        <taxon>Rhopaluridae</taxon>
        <taxon>Intoshia</taxon>
    </lineage>
</organism>
<dbReference type="OrthoDB" id="659at2759"/>
<evidence type="ECO:0000313" key="5">
    <source>
        <dbReference type="Proteomes" id="UP000078046"/>
    </source>
</evidence>
<dbReference type="Gene3D" id="3.90.1580.10">
    <property type="entry name" value="paralog of FGE (formylglycine-generating enzyme)"/>
    <property type="match status" value="1"/>
</dbReference>
<evidence type="ECO:0000256" key="2">
    <source>
        <dbReference type="SAM" id="SignalP"/>
    </source>
</evidence>
<dbReference type="GO" id="GO:0120147">
    <property type="term" value="F:formylglycine-generating oxidase activity"/>
    <property type="evidence" value="ECO:0007669"/>
    <property type="project" value="TreeGrafter"/>
</dbReference>
<dbReference type="AlphaFoldDB" id="A0A177AW27"/>
<gene>
    <name evidence="4" type="ORF">A3Q56_06859</name>
</gene>
<evidence type="ECO:0000259" key="3">
    <source>
        <dbReference type="Pfam" id="PF03781"/>
    </source>
</evidence>
<comment type="similarity">
    <text evidence="1">Belongs to the sulfatase-modifying factor family.</text>
</comment>
<feature type="chain" id="PRO_5008056708" evidence="2">
    <location>
        <begin position="21"/>
        <end position="428"/>
    </location>
</feature>
<proteinExistence type="inferred from homology"/>
<feature type="signal peptide" evidence="2">
    <location>
        <begin position="1"/>
        <end position="20"/>
    </location>
</feature>
<dbReference type="InterPro" id="IPR016187">
    <property type="entry name" value="CTDL_fold"/>
</dbReference>
<dbReference type="PANTHER" id="PTHR23150:SF19">
    <property type="entry name" value="FORMYLGLYCINE-GENERATING ENZYME"/>
    <property type="match status" value="1"/>
</dbReference>
<dbReference type="PANTHER" id="PTHR23150">
    <property type="entry name" value="SULFATASE MODIFYING FACTOR 1, 2"/>
    <property type="match status" value="1"/>
</dbReference>
<evidence type="ECO:0000256" key="1">
    <source>
        <dbReference type="ARBA" id="ARBA00005310"/>
    </source>
</evidence>
<dbReference type="GO" id="GO:0006508">
    <property type="term" value="P:proteolysis"/>
    <property type="evidence" value="ECO:0007669"/>
    <property type="project" value="InterPro"/>
</dbReference>
<sequence length="428" mass="49118">MLKFEVYLLILLFYAVVVNGECSECAKSRNSNKDPDKVVIEEPTFKVKNKPKFSEYEVDFITHLIKHDKDFEMAYFNGGEFHIGTNKPIYKVEAESPLLPVKIDSYWYDKTTLKKRDSVVKCLVDTGATDSLINARIIIVEDSNNLVVSKEKLFKGAFGNIKWLVSNKNFMKFVISSNYTTDSEIFGDSFVVTTFLSEEKISQLTEVVKGTEWWTSLKNATWDHPYGDDTDITNIMNHPVINVSHRDAENYCKWVGKRLPTEAEFEFVCKDGRKDDLFPWGDEETLNDKNIKNIWEGKFPYVNTADDGYNTTCPVNSHIQTKSGIYDIIGNVWEWVDDWWAVRNRNKPFENPKGPKSGKEKVKKGGSFMCTTEYCYRYRCAARSHNTPDTTAVNIGFRCASSKLPMEAIESFINKAKSSKPIVEHDEL</sequence>
<dbReference type="InterPro" id="IPR005532">
    <property type="entry name" value="SUMF_dom"/>
</dbReference>
<dbReference type="EMBL" id="LWCA01001303">
    <property type="protein sequence ID" value="OAF65414.1"/>
    <property type="molecule type" value="Genomic_DNA"/>
</dbReference>
<dbReference type="InterPro" id="IPR042095">
    <property type="entry name" value="SUMF_sf"/>
</dbReference>
<dbReference type="PROSITE" id="PS00141">
    <property type="entry name" value="ASP_PROTEASE"/>
    <property type="match status" value="1"/>
</dbReference>
<keyword evidence="5" id="KW-1185">Reference proteome</keyword>
<feature type="domain" description="Sulfatase-modifying factor enzyme-like" evidence="3">
    <location>
        <begin position="163"/>
        <end position="400"/>
    </location>
</feature>
<dbReference type="GO" id="GO:0005783">
    <property type="term" value="C:endoplasmic reticulum"/>
    <property type="evidence" value="ECO:0007669"/>
    <property type="project" value="TreeGrafter"/>
</dbReference>
<dbReference type="InterPro" id="IPR001969">
    <property type="entry name" value="Aspartic_peptidase_AS"/>
</dbReference>
<dbReference type="InterPro" id="IPR051043">
    <property type="entry name" value="Sulfatase_Mod_Factor_Kinase"/>
</dbReference>
<comment type="caution">
    <text evidence="4">The sequence shown here is derived from an EMBL/GenBank/DDBJ whole genome shotgun (WGS) entry which is preliminary data.</text>
</comment>
<protein>
    <submittedName>
        <fullName evidence="4">C-alpha-formylglycine-generating enzyme 1</fullName>
    </submittedName>
</protein>
<evidence type="ECO:0000313" key="4">
    <source>
        <dbReference type="EMBL" id="OAF65414.1"/>
    </source>
</evidence>
<dbReference type="Proteomes" id="UP000078046">
    <property type="component" value="Unassembled WGS sequence"/>
</dbReference>
<reference evidence="4 5" key="1">
    <citation type="submission" date="2016-04" db="EMBL/GenBank/DDBJ databases">
        <title>The genome of Intoshia linei affirms orthonectids as highly simplified spiralians.</title>
        <authorList>
            <person name="Mikhailov K.V."/>
            <person name="Slusarev G.S."/>
            <person name="Nikitin M.A."/>
            <person name="Logacheva M.D."/>
            <person name="Penin A."/>
            <person name="Aleoshin V."/>
            <person name="Panchin Y.V."/>
        </authorList>
    </citation>
    <scope>NUCLEOTIDE SEQUENCE [LARGE SCALE GENOMIC DNA]</scope>
    <source>
        <strain evidence="4">Intl2013</strain>
        <tissue evidence="4">Whole animal</tissue>
    </source>
</reference>
<dbReference type="Pfam" id="PF03781">
    <property type="entry name" value="FGE-sulfatase"/>
    <property type="match status" value="1"/>
</dbReference>
<dbReference type="GO" id="GO:0004190">
    <property type="term" value="F:aspartic-type endopeptidase activity"/>
    <property type="evidence" value="ECO:0007669"/>
    <property type="project" value="InterPro"/>
</dbReference>
<dbReference type="SUPFAM" id="SSF56436">
    <property type="entry name" value="C-type lectin-like"/>
    <property type="match status" value="1"/>
</dbReference>
<accession>A0A177AW27</accession>
<name>A0A177AW27_9BILA</name>
<keyword evidence="2" id="KW-0732">Signal</keyword>